<evidence type="ECO:0000313" key="3">
    <source>
        <dbReference type="Proteomes" id="UP000693970"/>
    </source>
</evidence>
<comment type="caution">
    <text evidence="2">The sequence shown here is derived from an EMBL/GenBank/DDBJ whole genome shotgun (WGS) entry which is preliminary data.</text>
</comment>
<dbReference type="InterPro" id="IPR006913">
    <property type="entry name" value="CENP-V/GFA"/>
</dbReference>
<reference evidence="2" key="2">
    <citation type="submission" date="2021-04" db="EMBL/GenBank/DDBJ databases">
        <authorList>
            <person name="Podell S."/>
        </authorList>
    </citation>
    <scope>NUCLEOTIDE SEQUENCE</scope>
    <source>
        <strain evidence="2">Hildebrandi</strain>
    </source>
</reference>
<dbReference type="AlphaFoldDB" id="A0A9K3PKP7"/>
<proteinExistence type="predicted"/>
<dbReference type="Proteomes" id="UP000693970">
    <property type="component" value="Unassembled WGS sequence"/>
</dbReference>
<keyword evidence="3" id="KW-1185">Reference proteome</keyword>
<protein>
    <recommendedName>
        <fullName evidence="1">CENP-V/GFA domain-containing protein</fullName>
    </recommendedName>
</protein>
<dbReference type="EMBL" id="JAGRRH010000020">
    <property type="protein sequence ID" value="KAG7348434.1"/>
    <property type="molecule type" value="Genomic_DNA"/>
</dbReference>
<feature type="domain" description="CENP-V/GFA" evidence="1">
    <location>
        <begin position="3"/>
        <end position="127"/>
    </location>
</feature>
<gene>
    <name evidence="2" type="ORF">IV203_017139</name>
</gene>
<sequence>MKHEGTCQCGSVKIGLLTDPPMKYNCHCSHCRKFASAYRKEEQPYQAACAVWSWTVCVEGNLEYTHTVGCKGLFSLARGRCSHCKDPMVEWGGRAALPFSMVAAKPLKIQSDINIYYGSGWKKGPYDVKVTIHSDLWSFLYELWVILINATPQIPYSLCMWMFGNKNFTEKNK</sequence>
<dbReference type="GO" id="GO:0016846">
    <property type="term" value="F:carbon-sulfur lyase activity"/>
    <property type="evidence" value="ECO:0007669"/>
    <property type="project" value="InterPro"/>
</dbReference>
<evidence type="ECO:0000313" key="2">
    <source>
        <dbReference type="EMBL" id="KAG7348434.1"/>
    </source>
</evidence>
<dbReference type="OrthoDB" id="50761at2759"/>
<dbReference type="PROSITE" id="PS51891">
    <property type="entry name" value="CENP_V_GFA"/>
    <property type="match status" value="1"/>
</dbReference>
<accession>A0A9K3PKP7</accession>
<reference evidence="2" key="1">
    <citation type="journal article" date="2021" name="Sci. Rep.">
        <title>Diploid genomic architecture of Nitzschia inconspicua, an elite biomass production diatom.</title>
        <authorList>
            <person name="Oliver A."/>
            <person name="Podell S."/>
            <person name="Pinowska A."/>
            <person name="Traller J.C."/>
            <person name="Smith S.R."/>
            <person name="McClure R."/>
            <person name="Beliaev A."/>
            <person name="Bohutskyi P."/>
            <person name="Hill E.A."/>
            <person name="Rabines A."/>
            <person name="Zheng H."/>
            <person name="Allen L.Z."/>
            <person name="Kuo A."/>
            <person name="Grigoriev I.V."/>
            <person name="Allen A.E."/>
            <person name="Hazlebeck D."/>
            <person name="Allen E.E."/>
        </authorList>
    </citation>
    <scope>NUCLEOTIDE SEQUENCE</scope>
    <source>
        <strain evidence="2">Hildebrandi</strain>
    </source>
</reference>
<name>A0A9K3PKP7_9STRA</name>
<dbReference type="Pfam" id="PF04828">
    <property type="entry name" value="GFA"/>
    <property type="match status" value="1"/>
</dbReference>
<evidence type="ECO:0000259" key="1">
    <source>
        <dbReference type="PROSITE" id="PS51891"/>
    </source>
</evidence>
<organism evidence="2 3">
    <name type="scientific">Nitzschia inconspicua</name>
    <dbReference type="NCBI Taxonomy" id="303405"/>
    <lineage>
        <taxon>Eukaryota</taxon>
        <taxon>Sar</taxon>
        <taxon>Stramenopiles</taxon>
        <taxon>Ochrophyta</taxon>
        <taxon>Bacillariophyta</taxon>
        <taxon>Bacillariophyceae</taxon>
        <taxon>Bacillariophycidae</taxon>
        <taxon>Bacillariales</taxon>
        <taxon>Bacillariaceae</taxon>
        <taxon>Nitzschia</taxon>
    </lineage>
</organism>